<dbReference type="Gene3D" id="3.30.70.1230">
    <property type="entry name" value="Nucleotide cyclase"/>
    <property type="match status" value="1"/>
</dbReference>
<dbReference type="PROSITE" id="PS50006">
    <property type="entry name" value="FHA_DOMAIN"/>
    <property type="match status" value="1"/>
</dbReference>
<dbReference type="GO" id="GO:0004016">
    <property type="term" value="F:adenylate cyclase activity"/>
    <property type="evidence" value="ECO:0007669"/>
    <property type="project" value="UniProtKB-ARBA"/>
</dbReference>
<dbReference type="GO" id="GO:0035556">
    <property type="term" value="P:intracellular signal transduction"/>
    <property type="evidence" value="ECO:0007669"/>
    <property type="project" value="InterPro"/>
</dbReference>
<protein>
    <submittedName>
        <fullName evidence="4">Adenylate cyclase</fullName>
    </submittedName>
</protein>
<evidence type="ECO:0000259" key="3">
    <source>
        <dbReference type="PROSITE" id="PS50125"/>
    </source>
</evidence>
<dbReference type="Gene3D" id="2.60.200.20">
    <property type="match status" value="1"/>
</dbReference>
<dbReference type="PANTHER" id="PTHR43081">
    <property type="entry name" value="ADENYLATE CYCLASE, TERMINAL-DIFFERENTIATION SPECIFIC-RELATED"/>
    <property type="match status" value="1"/>
</dbReference>
<feature type="domain" description="Guanylate cyclase" evidence="3">
    <location>
        <begin position="130"/>
        <end position="262"/>
    </location>
</feature>
<name>G5J7C4_CROWT</name>
<dbReference type="EMBL" id="AESD01000497">
    <property type="protein sequence ID" value="EHJ11920.1"/>
    <property type="molecule type" value="Genomic_DNA"/>
</dbReference>
<dbReference type="InterPro" id="IPR050697">
    <property type="entry name" value="Adenylyl/Guanylyl_Cyclase_3/4"/>
</dbReference>
<proteinExistence type="inferred from homology"/>
<evidence type="ECO:0000259" key="2">
    <source>
        <dbReference type="PROSITE" id="PS50006"/>
    </source>
</evidence>
<evidence type="ECO:0000256" key="1">
    <source>
        <dbReference type="ARBA" id="ARBA00005381"/>
    </source>
</evidence>
<dbReference type="AlphaFoldDB" id="G5J7C4"/>
<dbReference type="PANTHER" id="PTHR43081:SF1">
    <property type="entry name" value="ADENYLATE CYCLASE, TERMINAL-DIFFERENTIATION SPECIFIC"/>
    <property type="match status" value="1"/>
</dbReference>
<organism evidence="4 5">
    <name type="scientific">Crocosphaera watsonii WH 0003</name>
    <dbReference type="NCBI Taxonomy" id="423471"/>
    <lineage>
        <taxon>Bacteria</taxon>
        <taxon>Bacillati</taxon>
        <taxon>Cyanobacteriota</taxon>
        <taxon>Cyanophyceae</taxon>
        <taxon>Oscillatoriophycideae</taxon>
        <taxon>Chroococcales</taxon>
        <taxon>Aphanothecaceae</taxon>
        <taxon>Crocosphaera</taxon>
    </lineage>
</organism>
<dbReference type="PROSITE" id="PS50125">
    <property type="entry name" value="GUANYLATE_CYCLASE_2"/>
    <property type="match status" value="1"/>
</dbReference>
<evidence type="ECO:0000313" key="5">
    <source>
        <dbReference type="Proteomes" id="UP000003477"/>
    </source>
</evidence>
<dbReference type="InterPro" id="IPR029787">
    <property type="entry name" value="Nucleotide_cyclase"/>
</dbReference>
<dbReference type="GO" id="GO:0009190">
    <property type="term" value="P:cyclic nucleotide biosynthetic process"/>
    <property type="evidence" value="ECO:0007669"/>
    <property type="project" value="InterPro"/>
</dbReference>
<gene>
    <name evidence="4" type="ORF">CWATWH0003_3365</name>
</gene>
<reference evidence="4 5" key="1">
    <citation type="journal article" date="2011" name="Front. Microbiol.">
        <title>Two Strains of Crocosphaera watsonii with Highly Conserved Genomes are Distinguished by Strain-Specific Features.</title>
        <authorList>
            <person name="Bench S.R."/>
            <person name="Ilikchyan I.N."/>
            <person name="Tripp H.J."/>
            <person name="Zehr J.P."/>
        </authorList>
    </citation>
    <scope>NUCLEOTIDE SEQUENCE [LARGE SCALE GENOMIC DNA]</scope>
    <source>
        <strain evidence="4 5">WH 0003</strain>
    </source>
</reference>
<dbReference type="InterPro" id="IPR000253">
    <property type="entry name" value="FHA_dom"/>
</dbReference>
<sequence>MDNLAKTPHLLLNTAKGKRYFTLAGKNYWTIGRGRDNDFAIGDHCISRNHAILQCTETGDFLLIDLGSRNGTFVNDRRVGIPITLKSGDKVKFGKTEVAFHTPVRNNNDIIPPEFADRDTMVLHERRLTSVLVIDMRNFTTLTRQLDEQILSSLIGNWFRQSGEIIRNAGSWVDKYIGDAVMAIWFHGENEVTKTDMIQVFQAVRDLNQMTKQLSQEYPVPFELKIGAGINTGYSMVGNTGSGDHPDYTAIGDTVNAAFRLESATKELGVDVAIGEATYIHSVELKNIDSIFSEYSLNLKGYEKPTLSYGVTFEDLEKLLTINQAETYR</sequence>
<dbReference type="SMART" id="SM00240">
    <property type="entry name" value="FHA"/>
    <property type="match status" value="1"/>
</dbReference>
<dbReference type="InterPro" id="IPR008984">
    <property type="entry name" value="SMAD_FHA_dom_sf"/>
</dbReference>
<dbReference type="GeneID" id="88766916"/>
<comment type="caution">
    <text evidence="4">The sequence shown here is derived from an EMBL/GenBank/DDBJ whole genome shotgun (WGS) entry which is preliminary data.</text>
</comment>
<dbReference type="SUPFAM" id="SSF49879">
    <property type="entry name" value="SMAD/FHA domain"/>
    <property type="match status" value="1"/>
</dbReference>
<dbReference type="Pfam" id="PF00498">
    <property type="entry name" value="FHA"/>
    <property type="match status" value="1"/>
</dbReference>
<dbReference type="InterPro" id="IPR001054">
    <property type="entry name" value="A/G_cyclase"/>
</dbReference>
<dbReference type="Proteomes" id="UP000003477">
    <property type="component" value="Unassembled WGS sequence"/>
</dbReference>
<dbReference type="CDD" id="cd00060">
    <property type="entry name" value="FHA"/>
    <property type="match status" value="1"/>
</dbReference>
<feature type="domain" description="FHA" evidence="2">
    <location>
        <begin position="29"/>
        <end position="79"/>
    </location>
</feature>
<dbReference type="RefSeq" id="WP_007311424.1">
    <property type="nucleotide sequence ID" value="NZ_AESD01000497.1"/>
</dbReference>
<dbReference type="SUPFAM" id="SSF55073">
    <property type="entry name" value="Nucleotide cyclase"/>
    <property type="match status" value="1"/>
</dbReference>
<dbReference type="Pfam" id="PF00211">
    <property type="entry name" value="Guanylate_cyc"/>
    <property type="match status" value="1"/>
</dbReference>
<dbReference type="PATRIC" id="fig|423471.3.peg.3163"/>
<comment type="similarity">
    <text evidence="1">Belongs to the adenylyl cyclase class-3 family.</text>
</comment>
<dbReference type="CDD" id="cd07302">
    <property type="entry name" value="CHD"/>
    <property type="match status" value="1"/>
</dbReference>
<evidence type="ECO:0000313" key="4">
    <source>
        <dbReference type="EMBL" id="EHJ11920.1"/>
    </source>
</evidence>
<accession>G5J7C4</accession>